<dbReference type="PROSITE" id="PS51371">
    <property type="entry name" value="CBS"/>
    <property type="match status" value="2"/>
</dbReference>
<keyword evidence="5" id="KW-1185">Reference proteome</keyword>
<reference evidence="4 5" key="1">
    <citation type="submission" date="2017-10" db="EMBL/GenBank/DDBJ databases">
        <title>Draft genome of Longibacter Salinarum.</title>
        <authorList>
            <person name="Goh K.M."/>
            <person name="Shamsir M.S."/>
            <person name="Lim S.W."/>
        </authorList>
    </citation>
    <scope>NUCLEOTIDE SEQUENCE [LARGE SCALE GENOMIC DNA]</scope>
    <source>
        <strain evidence="4 5">KCTC 52045</strain>
    </source>
</reference>
<accession>A0A2A8CY87</accession>
<evidence type="ECO:0000313" key="4">
    <source>
        <dbReference type="EMBL" id="PEN13682.1"/>
    </source>
</evidence>
<dbReference type="Proteomes" id="UP000220102">
    <property type="component" value="Unassembled WGS sequence"/>
</dbReference>
<dbReference type="PANTHER" id="PTHR43080">
    <property type="entry name" value="CBS DOMAIN-CONTAINING PROTEIN CBSX3, MITOCHONDRIAL"/>
    <property type="match status" value="1"/>
</dbReference>
<proteinExistence type="predicted"/>
<dbReference type="Pfam" id="PF00571">
    <property type="entry name" value="CBS"/>
    <property type="match status" value="2"/>
</dbReference>
<keyword evidence="1 2" id="KW-0129">CBS domain</keyword>
<dbReference type="CDD" id="cd04584">
    <property type="entry name" value="CBS_pair_AcuB_like"/>
    <property type="match status" value="1"/>
</dbReference>
<evidence type="ECO:0000256" key="2">
    <source>
        <dbReference type="PROSITE-ProRule" id="PRU00703"/>
    </source>
</evidence>
<evidence type="ECO:0000256" key="1">
    <source>
        <dbReference type="ARBA" id="ARBA00023122"/>
    </source>
</evidence>
<dbReference type="AlphaFoldDB" id="A0A2A8CY87"/>
<evidence type="ECO:0000259" key="3">
    <source>
        <dbReference type="PROSITE" id="PS51371"/>
    </source>
</evidence>
<dbReference type="InterPro" id="IPR051257">
    <property type="entry name" value="Diverse_CBS-Domain"/>
</dbReference>
<comment type="caution">
    <text evidence="4">The sequence shown here is derived from an EMBL/GenBank/DDBJ whole genome shotgun (WGS) entry which is preliminary data.</text>
</comment>
<dbReference type="OrthoDB" id="1119899at2"/>
<dbReference type="PANTHER" id="PTHR43080:SF2">
    <property type="entry name" value="CBS DOMAIN-CONTAINING PROTEIN"/>
    <property type="match status" value="1"/>
</dbReference>
<organism evidence="4 5">
    <name type="scientific">Longibacter salinarum</name>
    <dbReference type="NCBI Taxonomy" id="1850348"/>
    <lineage>
        <taxon>Bacteria</taxon>
        <taxon>Pseudomonadati</taxon>
        <taxon>Rhodothermota</taxon>
        <taxon>Rhodothermia</taxon>
        <taxon>Rhodothermales</taxon>
        <taxon>Salisaetaceae</taxon>
        <taxon>Longibacter</taxon>
    </lineage>
</organism>
<name>A0A2A8CY87_9BACT</name>
<dbReference type="RefSeq" id="WP_098075604.1">
    <property type="nucleotide sequence ID" value="NZ_PDEQ01000004.1"/>
</dbReference>
<feature type="domain" description="CBS" evidence="3">
    <location>
        <begin position="74"/>
        <end position="131"/>
    </location>
</feature>
<dbReference type="InterPro" id="IPR000644">
    <property type="entry name" value="CBS_dom"/>
</dbReference>
<dbReference type="Gene3D" id="3.10.580.10">
    <property type="entry name" value="CBS-domain"/>
    <property type="match status" value="1"/>
</dbReference>
<evidence type="ECO:0000313" key="5">
    <source>
        <dbReference type="Proteomes" id="UP000220102"/>
    </source>
</evidence>
<protein>
    <submittedName>
        <fullName evidence="4">Acetoin dehydrogenase</fullName>
    </submittedName>
</protein>
<sequence>MLVQDVMQHPVITVSSDTSIAEAYRIMHDRRIRHLPVVDDGRLTGVVTDRDLRYSTSRLHPSPVESQTGVDRVMTKSVITIGPLDPVEEAARLLRARRIGSLPVVDGDDLVGIVTVTNLLDAIIDLTGLKKPGSRLAVSLVDEAGQLAKLTTRVAEAGLDIRSVLTYYEDEFSGPEAETEGSEPRLRVILRVDTLNVRALAEELREEGFDVIWPITKPA</sequence>
<gene>
    <name evidence="4" type="ORF">CRI94_09920</name>
</gene>
<dbReference type="SUPFAM" id="SSF54631">
    <property type="entry name" value="CBS-domain pair"/>
    <property type="match status" value="1"/>
</dbReference>
<dbReference type="InterPro" id="IPR046342">
    <property type="entry name" value="CBS_dom_sf"/>
</dbReference>
<dbReference type="EMBL" id="PDEQ01000004">
    <property type="protein sequence ID" value="PEN13682.1"/>
    <property type="molecule type" value="Genomic_DNA"/>
</dbReference>
<dbReference type="SMART" id="SM00116">
    <property type="entry name" value="CBS"/>
    <property type="match status" value="2"/>
</dbReference>
<feature type="domain" description="CBS" evidence="3">
    <location>
        <begin position="7"/>
        <end position="62"/>
    </location>
</feature>